<evidence type="ECO:0000256" key="4">
    <source>
        <dbReference type="PIRNR" id="PIRNR006078"/>
    </source>
</evidence>
<dbReference type="Gene3D" id="3.40.50.10350">
    <property type="entry name" value="Glycerate kinase, domain 1"/>
    <property type="match status" value="1"/>
</dbReference>
<dbReference type="Gene3D" id="3.90.1510.10">
    <property type="entry name" value="Glycerate kinase, domain 2"/>
    <property type="match status" value="1"/>
</dbReference>
<dbReference type="SUPFAM" id="SSF110738">
    <property type="entry name" value="Glycerate kinase I"/>
    <property type="match status" value="1"/>
</dbReference>
<gene>
    <name evidence="5" type="ORF">MUN86_19745</name>
</gene>
<dbReference type="InterPro" id="IPR018197">
    <property type="entry name" value="Glycerate_kinase_RE-like"/>
</dbReference>
<dbReference type="PANTHER" id="PTHR21599">
    <property type="entry name" value="GLYCERATE KINASE"/>
    <property type="match status" value="1"/>
</dbReference>
<dbReference type="EMBL" id="CP095061">
    <property type="protein sequence ID" value="UOQ65737.1"/>
    <property type="molecule type" value="Genomic_DNA"/>
</dbReference>
<dbReference type="PIRSF" id="PIRSF006078">
    <property type="entry name" value="GlxK"/>
    <property type="match status" value="1"/>
</dbReference>
<dbReference type="NCBIfam" id="TIGR00045">
    <property type="entry name" value="glycerate kinase"/>
    <property type="match status" value="1"/>
</dbReference>
<evidence type="ECO:0000313" key="5">
    <source>
        <dbReference type="EMBL" id="UOQ65737.1"/>
    </source>
</evidence>
<evidence type="ECO:0000313" key="6">
    <source>
        <dbReference type="Proteomes" id="UP000830401"/>
    </source>
</evidence>
<reference evidence="5" key="1">
    <citation type="submission" date="2022-04" db="EMBL/GenBank/DDBJ databases">
        <title>Hymenobacter sp. isolated from the air.</title>
        <authorList>
            <person name="Won M."/>
            <person name="Lee C.-M."/>
            <person name="Woen H.-Y."/>
            <person name="Kwon S.-W."/>
        </authorList>
    </citation>
    <scope>NUCLEOTIDE SEQUENCE</scope>
    <source>
        <strain evidence="5">5420S-77</strain>
    </source>
</reference>
<evidence type="ECO:0000256" key="3">
    <source>
        <dbReference type="ARBA" id="ARBA00022777"/>
    </source>
</evidence>
<evidence type="ECO:0000256" key="2">
    <source>
        <dbReference type="ARBA" id="ARBA00022679"/>
    </source>
</evidence>
<proteinExistence type="inferred from homology"/>
<protein>
    <submittedName>
        <fullName evidence="5">Glycerate kinase</fullName>
    </submittedName>
</protein>
<dbReference type="Proteomes" id="UP000830401">
    <property type="component" value="Chromosome"/>
</dbReference>
<keyword evidence="6" id="KW-1185">Reference proteome</keyword>
<keyword evidence="2 4" id="KW-0808">Transferase</keyword>
<keyword evidence="3 4" id="KW-0418">Kinase</keyword>
<dbReference type="Pfam" id="PF02595">
    <property type="entry name" value="Gly_kinase"/>
    <property type="match status" value="1"/>
</dbReference>
<evidence type="ECO:0000256" key="1">
    <source>
        <dbReference type="ARBA" id="ARBA00006284"/>
    </source>
</evidence>
<comment type="similarity">
    <text evidence="1 4">Belongs to the glycerate kinase type-1 family.</text>
</comment>
<name>A0ABY4G4N9_9BACT</name>
<dbReference type="InterPro" id="IPR036129">
    <property type="entry name" value="Glycerate_kinase_sf"/>
</dbReference>
<dbReference type="InterPro" id="IPR004381">
    <property type="entry name" value="Glycerate_kinase"/>
</dbReference>
<dbReference type="GO" id="GO:0016301">
    <property type="term" value="F:kinase activity"/>
    <property type="evidence" value="ECO:0007669"/>
    <property type="project" value="UniProtKB-KW"/>
</dbReference>
<dbReference type="RefSeq" id="WP_245119717.1">
    <property type="nucleotide sequence ID" value="NZ_CP095061.1"/>
</dbReference>
<dbReference type="InterPro" id="IPR018193">
    <property type="entry name" value="Glyc_kinase_flavodox-like_fold"/>
</dbReference>
<sequence length="382" mass="40223">MNILIAPDSFKDALAAPLVCEFLRRGLQQTFPAANCQLLPLADGGEGTLETLATVLSGEFVECTVHDPLFRPIQAHYLWLPSTATAVIEMARASGLELLAATERNARQTTTLGTGELVANALTRGARHLVLTVGGSATNDAGIGLATALGYTFWDENDQPVPPTGEHLVRIRRIDGSHVHPRLAEVSCRVVTDVTNPFHGPTGAAHVFAAQKGADAAAIAHLDAGLRHFAEVLQTTFGTDVQALAGSGAGGGMGGGAACFLKASITSAADWILDITHAADLLQASDLLITGEGRIDAQTWQGKLLARLLALATQHQVPVILVCGTLQNAEDVLADPNVLYATSILPAPMPLAEALTRTPELLETQGKLLGRLLSRRQQGFRI</sequence>
<organism evidence="5 6">
    <name type="scientific">Hymenobacter volaticus</name>
    <dbReference type="NCBI Taxonomy" id="2932254"/>
    <lineage>
        <taxon>Bacteria</taxon>
        <taxon>Pseudomonadati</taxon>
        <taxon>Bacteroidota</taxon>
        <taxon>Cytophagia</taxon>
        <taxon>Cytophagales</taxon>
        <taxon>Hymenobacteraceae</taxon>
        <taxon>Hymenobacter</taxon>
    </lineage>
</organism>
<accession>A0ABY4G4N9</accession>
<dbReference type="PANTHER" id="PTHR21599:SF0">
    <property type="entry name" value="GLYCERATE KINASE"/>
    <property type="match status" value="1"/>
</dbReference>